<dbReference type="Pfam" id="PF13304">
    <property type="entry name" value="AAA_21"/>
    <property type="match status" value="1"/>
</dbReference>
<dbReference type="GO" id="GO:0006302">
    <property type="term" value="P:double-strand break repair"/>
    <property type="evidence" value="ECO:0007669"/>
    <property type="project" value="TreeGrafter"/>
</dbReference>
<dbReference type="GO" id="GO:0000731">
    <property type="term" value="P:DNA synthesis involved in DNA repair"/>
    <property type="evidence" value="ECO:0007669"/>
    <property type="project" value="TreeGrafter"/>
</dbReference>
<dbReference type="OrthoDB" id="104167at2"/>
<accession>A0A1Q5PVQ3</accession>
<dbReference type="SUPFAM" id="SSF52540">
    <property type="entry name" value="P-loop containing nucleoside triphosphate hydrolases"/>
    <property type="match status" value="1"/>
</dbReference>
<dbReference type="PIRSF" id="PIRSF029347">
    <property type="entry name" value="RecF"/>
    <property type="match status" value="1"/>
</dbReference>
<dbReference type="STRING" id="52770.BSZ40_06950"/>
<evidence type="ECO:0000313" key="3">
    <source>
        <dbReference type="EMBL" id="OKL51576.1"/>
    </source>
</evidence>
<evidence type="ECO:0000259" key="2">
    <source>
        <dbReference type="Pfam" id="PF13304"/>
    </source>
</evidence>
<organism evidence="3 4">
    <name type="scientific">Buchananella hordeovulneris</name>
    <dbReference type="NCBI Taxonomy" id="52770"/>
    <lineage>
        <taxon>Bacteria</taxon>
        <taxon>Bacillati</taxon>
        <taxon>Actinomycetota</taxon>
        <taxon>Actinomycetes</taxon>
        <taxon>Actinomycetales</taxon>
        <taxon>Actinomycetaceae</taxon>
        <taxon>Buchananella</taxon>
    </lineage>
</organism>
<sequence>MRITHVEIANWRNFKMIDIPLGKRLFVVGPNASGKSNFLDVFRFLADIAKPGGGLADAVESRRGLSFVRSLFARRHRGGRVEITVTLRDESGGGQEDEWRYSLAIRGEAKGKNRIFVAKEEVVKNGVVVLSRPDADDQADDELLTQTHLEQIRANAKFRAIAEYFQKIHYFHLVPQVVRAAPSGSADSFGAGFIAQINSTPKKTREAWLRRITEALKSAVPEFETLEVTVDDTGRPHLSAGYRNWRASPTVHTEAEFSDGTLRLIGLLWTVVSSPKGGGLILLEEPELSLNASIVRMIPTMLATVLRDPGAQIFLTTHSPDILNDEGVNPDEVLVVQVGSDGSVGELLGSNSDPVVKAEIAAGVPLSAVAEPLLSTGDLRGLIGIGRR</sequence>
<keyword evidence="1" id="KW-0742">SOS response</keyword>
<comment type="caution">
    <text evidence="3">The sequence shown here is derived from an EMBL/GenBank/DDBJ whole genome shotgun (WGS) entry which is preliminary data.</text>
</comment>
<proteinExistence type="predicted"/>
<dbReference type="PANTHER" id="PTHR32182:SF22">
    <property type="entry name" value="ATP-DEPENDENT ENDONUCLEASE, OLD FAMILY-RELATED"/>
    <property type="match status" value="1"/>
</dbReference>
<dbReference type="InterPro" id="IPR027417">
    <property type="entry name" value="P-loop_NTPase"/>
</dbReference>
<dbReference type="InterPro" id="IPR014555">
    <property type="entry name" value="RecF-like"/>
</dbReference>
<feature type="domain" description="ATPase AAA-type core" evidence="2">
    <location>
        <begin position="26"/>
        <end position="323"/>
    </location>
</feature>
<dbReference type="InParanoid" id="A0A1Q5PVQ3"/>
<dbReference type="Gene3D" id="3.40.50.300">
    <property type="entry name" value="P-loop containing nucleotide triphosphate hydrolases"/>
    <property type="match status" value="1"/>
</dbReference>
<dbReference type="GO" id="GO:0016887">
    <property type="term" value="F:ATP hydrolysis activity"/>
    <property type="evidence" value="ECO:0007669"/>
    <property type="project" value="InterPro"/>
</dbReference>
<dbReference type="InterPro" id="IPR003959">
    <property type="entry name" value="ATPase_AAA_core"/>
</dbReference>
<gene>
    <name evidence="3" type="ORF">BSZ40_06950</name>
</gene>
<evidence type="ECO:0000256" key="1">
    <source>
        <dbReference type="ARBA" id="ARBA00023236"/>
    </source>
</evidence>
<dbReference type="Proteomes" id="UP000185612">
    <property type="component" value="Unassembled WGS sequence"/>
</dbReference>
<name>A0A1Q5PVQ3_9ACTO</name>
<dbReference type="EMBL" id="MQVS01000006">
    <property type="protein sequence ID" value="OKL51576.1"/>
    <property type="molecule type" value="Genomic_DNA"/>
</dbReference>
<protein>
    <submittedName>
        <fullName evidence="3">Chromosome segregation protein SMC</fullName>
    </submittedName>
</protein>
<dbReference type="AlphaFoldDB" id="A0A1Q5PVQ3"/>
<keyword evidence="1" id="KW-0227">DNA damage</keyword>
<reference evidence="4" key="1">
    <citation type="submission" date="2016-12" db="EMBL/GenBank/DDBJ databases">
        <authorList>
            <person name="Meng X."/>
        </authorList>
    </citation>
    <scope>NUCLEOTIDE SEQUENCE [LARGE SCALE GENOMIC DNA]</scope>
    <source>
        <strain evidence="4">DSM 20732</strain>
    </source>
</reference>
<dbReference type="GO" id="GO:0009432">
    <property type="term" value="P:SOS response"/>
    <property type="evidence" value="ECO:0007669"/>
    <property type="project" value="UniProtKB-KW"/>
</dbReference>
<evidence type="ECO:0000313" key="4">
    <source>
        <dbReference type="Proteomes" id="UP000185612"/>
    </source>
</evidence>
<keyword evidence="4" id="KW-1185">Reference proteome</keyword>
<dbReference type="GO" id="GO:0005524">
    <property type="term" value="F:ATP binding"/>
    <property type="evidence" value="ECO:0007669"/>
    <property type="project" value="InterPro"/>
</dbReference>
<dbReference type="PANTHER" id="PTHR32182">
    <property type="entry name" value="DNA REPLICATION AND REPAIR PROTEIN RECF"/>
    <property type="match status" value="1"/>
</dbReference>